<dbReference type="InterPro" id="IPR051087">
    <property type="entry name" value="Mitochondrial_ACSM"/>
</dbReference>
<organism evidence="7 8">
    <name type="scientific">Virgibacillus sediminis</name>
    <dbReference type="NCBI Taxonomy" id="202260"/>
    <lineage>
        <taxon>Bacteria</taxon>
        <taxon>Bacillati</taxon>
        <taxon>Bacillota</taxon>
        <taxon>Bacilli</taxon>
        <taxon>Bacillales</taxon>
        <taxon>Bacillaceae</taxon>
        <taxon>Virgibacillus</taxon>
    </lineage>
</organism>
<dbReference type="EMBL" id="JBHRRZ010000012">
    <property type="protein sequence ID" value="MFC2948042.1"/>
    <property type="molecule type" value="Genomic_DNA"/>
</dbReference>
<keyword evidence="4" id="KW-0067">ATP-binding</keyword>
<keyword evidence="2" id="KW-0436">Ligase</keyword>
<dbReference type="RefSeq" id="WP_390304551.1">
    <property type="nucleotide sequence ID" value="NZ_JBHRRZ010000012.1"/>
</dbReference>
<dbReference type="SUPFAM" id="SSF56801">
    <property type="entry name" value="Acetyl-CoA synthetase-like"/>
    <property type="match status" value="1"/>
</dbReference>
<dbReference type="Gene3D" id="3.40.50.12780">
    <property type="entry name" value="N-terminal domain of ligase-like"/>
    <property type="match status" value="1"/>
</dbReference>
<dbReference type="PANTHER" id="PTHR43605">
    <property type="entry name" value="ACYL-COENZYME A SYNTHETASE"/>
    <property type="match status" value="1"/>
</dbReference>
<evidence type="ECO:0000256" key="3">
    <source>
        <dbReference type="ARBA" id="ARBA00022741"/>
    </source>
</evidence>
<dbReference type="InterPro" id="IPR025110">
    <property type="entry name" value="AMP-bd_C"/>
</dbReference>
<evidence type="ECO:0000313" key="7">
    <source>
        <dbReference type="EMBL" id="MFC2948042.1"/>
    </source>
</evidence>
<evidence type="ECO:0000256" key="1">
    <source>
        <dbReference type="ARBA" id="ARBA00006432"/>
    </source>
</evidence>
<evidence type="ECO:0000256" key="4">
    <source>
        <dbReference type="ARBA" id="ARBA00022840"/>
    </source>
</evidence>
<sequence length="546" mass="61975">MQNYQDLVRNFSWEEVLKTYDWNPEERFNMAHECCDRWADDPERVAVYWEDETGKKETWTFRKLKEKSDQMANLLRSYGVEKGDRVAGLLGKDMELLLTVLAAWKIGAIYVPLFTAFNFGALSHRLQDSACKVLVTNQEQAEKLDSDSPSVETILIDGVFPGGLTFREFLDTFSKEHRTEPTKLMDPSAIQYTSGSTGLPKGAVWGHKILVSIYPYQRYAMGTTESDRLFGGADLGWSFGLIQCTFAPLSMGASVLIYKGKFRVEKTYQLLQDYQITNFAFAPTAYRAMMAAGPEVAKNYDINVRKFSSAGEPLNAEVVRFFKKNFGREIYDHYGATETGMIINNYNSTDMEVKPGSMGFPSPGYRVGLLDTEGNLVKQGETGEIAVDRKAFPFFFLGYWNNPKKTEEKMKGDWMLSGDLASEDENGYFWFQGRSDDIISSAGYRIGPFEVESSLVEHPAVEEVAVIGKPDQVKGEIVKAFVVLRDEFKDKASEALKNELSLHVKEKLSKHVYPREVEFIKELPKTQSGKIQRYRLRKAMEHHSGK</sequence>
<evidence type="ECO:0000313" key="8">
    <source>
        <dbReference type="Proteomes" id="UP001595387"/>
    </source>
</evidence>
<proteinExistence type="inferred from homology"/>
<dbReference type="Proteomes" id="UP001595387">
    <property type="component" value="Unassembled WGS sequence"/>
</dbReference>
<dbReference type="InterPro" id="IPR020845">
    <property type="entry name" value="AMP-binding_CS"/>
</dbReference>
<keyword evidence="3" id="KW-0547">Nucleotide-binding</keyword>
<comment type="caution">
    <text evidence="7">The sequence shown here is derived from an EMBL/GenBank/DDBJ whole genome shotgun (WGS) entry which is preliminary data.</text>
</comment>
<protein>
    <submittedName>
        <fullName evidence="7">Acyl-CoA synthetase</fullName>
    </submittedName>
</protein>
<dbReference type="PANTHER" id="PTHR43605:SF10">
    <property type="entry name" value="ACYL-COA SYNTHETASE MEDIUM CHAIN FAMILY MEMBER 3"/>
    <property type="match status" value="1"/>
</dbReference>
<dbReference type="Pfam" id="PF13193">
    <property type="entry name" value="AMP-binding_C"/>
    <property type="match status" value="1"/>
</dbReference>
<dbReference type="InterPro" id="IPR000873">
    <property type="entry name" value="AMP-dep_synth/lig_dom"/>
</dbReference>
<feature type="domain" description="AMP-dependent synthetase/ligase" evidence="5">
    <location>
        <begin position="38"/>
        <end position="400"/>
    </location>
</feature>
<dbReference type="PROSITE" id="PS00455">
    <property type="entry name" value="AMP_BINDING"/>
    <property type="match status" value="1"/>
</dbReference>
<evidence type="ECO:0000259" key="6">
    <source>
        <dbReference type="Pfam" id="PF13193"/>
    </source>
</evidence>
<dbReference type="InterPro" id="IPR045851">
    <property type="entry name" value="AMP-bd_C_sf"/>
</dbReference>
<feature type="domain" description="AMP-binding enzyme C-terminal" evidence="6">
    <location>
        <begin position="450"/>
        <end position="530"/>
    </location>
</feature>
<gene>
    <name evidence="7" type="ORF">ACFODW_06760</name>
</gene>
<dbReference type="Gene3D" id="3.30.300.30">
    <property type="match status" value="1"/>
</dbReference>
<dbReference type="InterPro" id="IPR042099">
    <property type="entry name" value="ANL_N_sf"/>
</dbReference>
<reference evidence="8" key="1">
    <citation type="journal article" date="2019" name="Int. J. Syst. Evol. Microbiol.">
        <title>The Global Catalogue of Microorganisms (GCM) 10K type strain sequencing project: providing services to taxonomists for standard genome sequencing and annotation.</title>
        <authorList>
            <consortium name="The Broad Institute Genomics Platform"/>
            <consortium name="The Broad Institute Genome Sequencing Center for Infectious Disease"/>
            <person name="Wu L."/>
            <person name="Ma J."/>
        </authorList>
    </citation>
    <scope>NUCLEOTIDE SEQUENCE [LARGE SCALE GENOMIC DNA]</scope>
    <source>
        <strain evidence="8">KCTC 13193</strain>
    </source>
</reference>
<comment type="similarity">
    <text evidence="1">Belongs to the ATP-dependent AMP-binding enzyme family.</text>
</comment>
<evidence type="ECO:0000259" key="5">
    <source>
        <dbReference type="Pfam" id="PF00501"/>
    </source>
</evidence>
<name>A0ABV7A4S6_9BACI</name>
<evidence type="ECO:0000256" key="2">
    <source>
        <dbReference type="ARBA" id="ARBA00022598"/>
    </source>
</evidence>
<keyword evidence="8" id="KW-1185">Reference proteome</keyword>
<dbReference type="Pfam" id="PF00501">
    <property type="entry name" value="AMP-binding"/>
    <property type="match status" value="1"/>
</dbReference>
<accession>A0ABV7A4S6</accession>